<evidence type="ECO:0000313" key="4">
    <source>
        <dbReference type="Proteomes" id="UP000177905"/>
    </source>
</evidence>
<evidence type="ECO:0000259" key="1">
    <source>
        <dbReference type="Pfam" id="PF00534"/>
    </source>
</evidence>
<dbReference type="EMBL" id="MEUA01000005">
    <property type="protein sequence ID" value="OGC16646.1"/>
    <property type="molecule type" value="Genomic_DNA"/>
</dbReference>
<evidence type="ECO:0000259" key="2">
    <source>
        <dbReference type="Pfam" id="PF13477"/>
    </source>
</evidence>
<dbReference type="PANTHER" id="PTHR45947:SF3">
    <property type="entry name" value="SULFOQUINOVOSYL TRANSFERASE SQD2"/>
    <property type="match status" value="1"/>
</dbReference>
<dbReference type="GO" id="GO:0016757">
    <property type="term" value="F:glycosyltransferase activity"/>
    <property type="evidence" value="ECO:0007669"/>
    <property type="project" value="InterPro"/>
</dbReference>
<gene>
    <name evidence="3" type="ORF">A2290_03460</name>
</gene>
<proteinExistence type="predicted"/>
<dbReference type="Proteomes" id="UP000177905">
    <property type="component" value="Unassembled WGS sequence"/>
</dbReference>
<dbReference type="Gene3D" id="3.40.50.2000">
    <property type="entry name" value="Glycogen Phosphorylase B"/>
    <property type="match status" value="2"/>
</dbReference>
<evidence type="ECO:0008006" key="5">
    <source>
        <dbReference type="Google" id="ProtNLM"/>
    </source>
</evidence>
<evidence type="ECO:0000313" key="3">
    <source>
        <dbReference type="EMBL" id="OGC16646.1"/>
    </source>
</evidence>
<protein>
    <recommendedName>
        <fullName evidence="5">Glycosyl transferase family 1 domain-containing protein</fullName>
    </recommendedName>
</protein>
<dbReference type="Pfam" id="PF00534">
    <property type="entry name" value="Glycos_transf_1"/>
    <property type="match status" value="1"/>
</dbReference>
<dbReference type="Pfam" id="PF13477">
    <property type="entry name" value="Glyco_trans_4_2"/>
    <property type="match status" value="1"/>
</dbReference>
<comment type="caution">
    <text evidence="3">The sequence shown here is derived from an EMBL/GenBank/DDBJ whole genome shotgun (WGS) entry which is preliminary data.</text>
</comment>
<dbReference type="InterPro" id="IPR028098">
    <property type="entry name" value="Glyco_trans_4-like_N"/>
</dbReference>
<dbReference type="InterPro" id="IPR001296">
    <property type="entry name" value="Glyco_trans_1"/>
</dbReference>
<dbReference type="CDD" id="cd03801">
    <property type="entry name" value="GT4_PimA-like"/>
    <property type="match status" value="1"/>
</dbReference>
<feature type="domain" description="Glycosyl transferase family 1" evidence="1">
    <location>
        <begin position="194"/>
        <end position="354"/>
    </location>
</feature>
<dbReference type="PANTHER" id="PTHR45947">
    <property type="entry name" value="SULFOQUINOVOSYL TRANSFERASE SQD2"/>
    <property type="match status" value="1"/>
</dbReference>
<organism evidence="3 4">
    <name type="scientific">candidate division WOR-1 bacterium RIFOXYB2_FULL_36_35</name>
    <dbReference type="NCBI Taxonomy" id="1802578"/>
    <lineage>
        <taxon>Bacteria</taxon>
        <taxon>Bacillati</taxon>
        <taxon>Saganbacteria</taxon>
    </lineage>
</organism>
<name>A0A1F4S894_UNCSA</name>
<reference evidence="3 4" key="1">
    <citation type="journal article" date="2016" name="Nat. Commun.">
        <title>Thousands of microbial genomes shed light on interconnected biogeochemical processes in an aquifer system.</title>
        <authorList>
            <person name="Anantharaman K."/>
            <person name="Brown C.T."/>
            <person name="Hug L.A."/>
            <person name="Sharon I."/>
            <person name="Castelle C.J."/>
            <person name="Probst A.J."/>
            <person name="Thomas B.C."/>
            <person name="Singh A."/>
            <person name="Wilkins M.J."/>
            <person name="Karaoz U."/>
            <person name="Brodie E.L."/>
            <person name="Williams K.H."/>
            <person name="Hubbard S.S."/>
            <person name="Banfield J.F."/>
        </authorList>
    </citation>
    <scope>NUCLEOTIDE SEQUENCE [LARGE SCALE GENOMIC DNA]</scope>
</reference>
<dbReference type="AlphaFoldDB" id="A0A1F4S894"/>
<dbReference type="SUPFAM" id="SSF53756">
    <property type="entry name" value="UDP-Glycosyltransferase/glycogen phosphorylase"/>
    <property type="match status" value="1"/>
</dbReference>
<accession>A0A1F4S894</accession>
<sequence length="384" mass="44389">MRILYISSDLIVHDYRFLKKLCEFDHDVYLVTHFAGKDLPQDISGLRGLKIIRYNPNAVLLGTEKYSIFTRKIRCWLAFMQSYIKFKRELKKIKPDIVHAGWVQGDGFLAAVSDFHPFLLMPWGSDILVFPEKSKRTMSKTKYVLSKADMITCDCEIVKKKIIEFSNYDSEKIIVFPWGIDLDLFKPNKKNNLIRKALGWEDKKILLMTRSFFPIYAVDDFIKAIPKIIKAYPNTRIILVGDGPLRSELEQLTVNLGIRDYVYFAESIPNDKMPEYFNSADIYLSCSLSDGTSLSLLEAMACSLPVVTTDIPSYLEWINDGENGYIVPTRSPNDISAKVINLLSNHNLRIKMGHRNFLIAQERANWDINYRKLELIYGKLQKNK</sequence>
<feature type="domain" description="Glycosyltransferase subfamily 4-like N-terminal" evidence="2">
    <location>
        <begin position="3"/>
        <end position="154"/>
    </location>
</feature>
<dbReference type="InterPro" id="IPR050194">
    <property type="entry name" value="Glycosyltransferase_grp1"/>
</dbReference>